<feature type="compositionally biased region" description="Basic and acidic residues" evidence="1">
    <location>
        <begin position="172"/>
        <end position="183"/>
    </location>
</feature>
<keyword evidence="2" id="KW-0472">Membrane</keyword>
<gene>
    <name evidence="3" type="ORF">A5886_001034</name>
</gene>
<organism evidence="3 4">
    <name type="scientific">Candidatus Enterococcus testudinis</name>
    <dbReference type="NCBI Taxonomy" id="1834191"/>
    <lineage>
        <taxon>Bacteria</taxon>
        <taxon>Bacillati</taxon>
        <taxon>Bacillota</taxon>
        <taxon>Bacilli</taxon>
        <taxon>Lactobacillales</taxon>
        <taxon>Enterococcaceae</taxon>
        <taxon>Enterococcus</taxon>
    </lineage>
</organism>
<dbReference type="Proteomes" id="UP000195043">
    <property type="component" value="Unassembled WGS sequence"/>
</dbReference>
<sequence length="205" mass="22826">MFNHKQQKSEGNAKRKSNRYSILMLALIFIGFATYGTYAYFTDSTSIRTDIELTAGTVSFDTKNVGDWQYVTWDNSSTSRNLSLVNKSANNLQPGDAFQKTVTIHYSGSLRAKISIKDIDTLIQDVQKVKYDAAVVVKLNGSLINPDQYAGFDVQQNEEIEITIKIGLSPKNEPEKFNEDGSRNKSNGLSLNQLNPITVTAVQTN</sequence>
<keyword evidence="4" id="KW-1185">Reference proteome</keyword>
<protein>
    <submittedName>
        <fullName evidence="3">Uncharacterized protein</fullName>
    </submittedName>
</protein>
<feature type="transmembrane region" description="Helical" evidence="2">
    <location>
        <begin position="20"/>
        <end position="41"/>
    </location>
</feature>
<feature type="region of interest" description="Disordered" evidence="1">
    <location>
        <begin position="171"/>
        <end position="191"/>
    </location>
</feature>
<dbReference type="OrthoDB" id="9848772at2"/>
<comment type="caution">
    <text evidence="3">The sequence shown here is derived from an EMBL/GenBank/DDBJ whole genome shotgun (WGS) entry which is preliminary data.</text>
</comment>
<keyword evidence="2" id="KW-0812">Transmembrane</keyword>
<accession>A0A242A4J1</accession>
<evidence type="ECO:0000313" key="4">
    <source>
        <dbReference type="Proteomes" id="UP000195043"/>
    </source>
</evidence>
<dbReference type="STRING" id="1834191.A5886_001034"/>
<name>A0A242A4J1_9ENTE</name>
<dbReference type="RefSeq" id="WP_086273962.1">
    <property type="nucleotide sequence ID" value="NZ_NGKU01000001.1"/>
</dbReference>
<dbReference type="AlphaFoldDB" id="A0A242A4J1"/>
<dbReference type="EMBL" id="NGKU01000001">
    <property type="protein sequence ID" value="OTN75958.1"/>
    <property type="molecule type" value="Genomic_DNA"/>
</dbReference>
<evidence type="ECO:0000256" key="1">
    <source>
        <dbReference type="SAM" id="MobiDB-lite"/>
    </source>
</evidence>
<reference evidence="3 4" key="1">
    <citation type="submission" date="2017-05" db="EMBL/GenBank/DDBJ databases">
        <title>The Genome Sequence of Enterococcus sp. 8G7_MSG3316.</title>
        <authorList>
            <consortium name="The Broad Institute Genomics Platform"/>
            <consortium name="The Broad Institute Genomic Center for Infectious Diseases"/>
            <person name="Earl A."/>
            <person name="Manson A."/>
            <person name="Schwartman J."/>
            <person name="Gilmore M."/>
            <person name="Abouelleil A."/>
            <person name="Cao P."/>
            <person name="Chapman S."/>
            <person name="Cusick C."/>
            <person name="Shea T."/>
            <person name="Young S."/>
            <person name="Neafsey D."/>
            <person name="Nusbaum C."/>
            <person name="Birren B."/>
        </authorList>
    </citation>
    <scope>NUCLEOTIDE SEQUENCE [LARGE SCALE GENOMIC DNA]</scope>
    <source>
        <strain evidence="3 4">8G7_MSG3316</strain>
    </source>
</reference>
<keyword evidence="2" id="KW-1133">Transmembrane helix</keyword>
<evidence type="ECO:0000313" key="3">
    <source>
        <dbReference type="EMBL" id="OTN75958.1"/>
    </source>
</evidence>
<proteinExistence type="predicted"/>
<evidence type="ECO:0000256" key="2">
    <source>
        <dbReference type="SAM" id="Phobius"/>
    </source>
</evidence>